<dbReference type="InterPro" id="IPR001242">
    <property type="entry name" value="Condensation_dom"/>
</dbReference>
<dbReference type="GO" id="GO:0044550">
    <property type="term" value="P:secondary metabolite biosynthetic process"/>
    <property type="evidence" value="ECO:0007669"/>
    <property type="project" value="TreeGrafter"/>
</dbReference>
<organism evidence="2 3">
    <name type="scientific">Adineta steineri</name>
    <dbReference type="NCBI Taxonomy" id="433720"/>
    <lineage>
        <taxon>Eukaryota</taxon>
        <taxon>Metazoa</taxon>
        <taxon>Spiralia</taxon>
        <taxon>Gnathifera</taxon>
        <taxon>Rotifera</taxon>
        <taxon>Eurotatoria</taxon>
        <taxon>Bdelloidea</taxon>
        <taxon>Adinetida</taxon>
        <taxon>Adinetidae</taxon>
        <taxon>Adineta</taxon>
    </lineage>
</organism>
<dbReference type="Proteomes" id="UP000663881">
    <property type="component" value="Unassembled WGS sequence"/>
</dbReference>
<dbReference type="GO" id="GO:0043041">
    <property type="term" value="P:amino acid activation for nonribosomal peptide biosynthetic process"/>
    <property type="evidence" value="ECO:0007669"/>
    <property type="project" value="TreeGrafter"/>
</dbReference>
<dbReference type="Pfam" id="PF00668">
    <property type="entry name" value="Condensation"/>
    <property type="match status" value="1"/>
</dbReference>
<protein>
    <recommendedName>
        <fullName evidence="1">Condensation domain-containing protein</fullName>
    </recommendedName>
</protein>
<evidence type="ECO:0000313" key="2">
    <source>
        <dbReference type="EMBL" id="CAF4120872.1"/>
    </source>
</evidence>
<dbReference type="PANTHER" id="PTHR45527">
    <property type="entry name" value="NONRIBOSOMAL PEPTIDE SYNTHETASE"/>
    <property type="match status" value="1"/>
</dbReference>
<feature type="domain" description="Condensation" evidence="1">
    <location>
        <begin position="1"/>
        <end position="154"/>
    </location>
</feature>
<gene>
    <name evidence="2" type="ORF">OKA104_LOCUS36721</name>
</gene>
<comment type="caution">
    <text evidence="2">The sequence shown here is derived from an EMBL/GenBank/DDBJ whole genome shotgun (WGS) entry which is preliminary data.</text>
</comment>
<name>A0A819W515_9BILA</name>
<dbReference type="GO" id="GO:0005737">
    <property type="term" value="C:cytoplasm"/>
    <property type="evidence" value="ECO:0007669"/>
    <property type="project" value="TreeGrafter"/>
</dbReference>
<reference evidence="2" key="1">
    <citation type="submission" date="2021-02" db="EMBL/GenBank/DDBJ databases">
        <authorList>
            <person name="Nowell W R."/>
        </authorList>
    </citation>
    <scope>NUCLEOTIDE SEQUENCE</scope>
</reference>
<dbReference type="Gene3D" id="3.30.559.30">
    <property type="entry name" value="Nonribosomal peptide synthetase, condensation domain"/>
    <property type="match status" value="1"/>
</dbReference>
<dbReference type="SUPFAM" id="SSF52777">
    <property type="entry name" value="CoA-dependent acyltransferases"/>
    <property type="match status" value="1"/>
</dbReference>
<dbReference type="PANTHER" id="PTHR45527:SF1">
    <property type="entry name" value="FATTY ACID SYNTHASE"/>
    <property type="match status" value="1"/>
</dbReference>
<dbReference type="GO" id="GO:0031177">
    <property type="term" value="F:phosphopantetheine binding"/>
    <property type="evidence" value="ECO:0007669"/>
    <property type="project" value="TreeGrafter"/>
</dbReference>
<dbReference type="AlphaFoldDB" id="A0A819W515"/>
<dbReference type="EMBL" id="CAJOAY010005822">
    <property type="protein sequence ID" value="CAF4120872.1"/>
    <property type="molecule type" value="Genomic_DNA"/>
</dbReference>
<proteinExistence type="predicted"/>
<sequence length="189" mass="21763">MFVSTLPYRLQLDSDWSFDELVEHVQKKCLSILEHSHYPLQHILTDLHLNQSNIALLETIFNFLTVSSEVHHLSLDNTSLEEVSMDSSYEVAKFDFMLTFIHNLTSDNDLLSCHFICSRDIFDDMTVLLLANRFQHLINHLFSSTSTLTSSIDTCLMPLMKLSLILPEESEEIQHIIFCRQANIVGEGM</sequence>
<dbReference type="GO" id="GO:0003824">
    <property type="term" value="F:catalytic activity"/>
    <property type="evidence" value="ECO:0007669"/>
    <property type="project" value="InterPro"/>
</dbReference>
<evidence type="ECO:0000313" key="3">
    <source>
        <dbReference type="Proteomes" id="UP000663881"/>
    </source>
</evidence>
<evidence type="ECO:0000259" key="1">
    <source>
        <dbReference type="Pfam" id="PF00668"/>
    </source>
</evidence>
<accession>A0A819W515</accession>